<dbReference type="STRING" id="74557.A0A1W0A8Q3"/>
<dbReference type="Proteomes" id="UP000243217">
    <property type="component" value="Unassembled WGS sequence"/>
</dbReference>
<accession>A0A1W0A8Q3</accession>
<gene>
    <name evidence="3" type="ORF">THRCLA_01416</name>
</gene>
<dbReference type="InterPro" id="IPR003131">
    <property type="entry name" value="T1-type_BTB"/>
</dbReference>
<organism evidence="3 4">
    <name type="scientific">Thraustotheca clavata</name>
    <dbReference type="NCBI Taxonomy" id="74557"/>
    <lineage>
        <taxon>Eukaryota</taxon>
        <taxon>Sar</taxon>
        <taxon>Stramenopiles</taxon>
        <taxon>Oomycota</taxon>
        <taxon>Saprolegniomycetes</taxon>
        <taxon>Saprolegniales</taxon>
        <taxon>Achlyaceae</taxon>
        <taxon>Thraustotheca</taxon>
    </lineage>
</organism>
<dbReference type="GO" id="GO:0051260">
    <property type="term" value="P:protein homooligomerization"/>
    <property type="evidence" value="ECO:0007669"/>
    <property type="project" value="InterPro"/>
</dbReference>
<keyword evidence="4" id="KW-1185">Reference proteome</keyword>
<feature type="region of interest" description="Disordered" evidence="1">
    <location>
        <begin position="42"/>
        <end position="64"/>
    </location>
</feature>
<feature type="domain" description="Potassium channel tetramerisation-type BTB" evidence="2">
    <location>
        <begin position="66"/>
        <end position="126"/>
    </location>
</feature>
<comment type="caution">
    <text evidence="3">The sequence shown here is derived from an EMBL/GenBank/DDBJ whole genome shotgun (WGS) entry which is preliminary data.</text>
</comment>
<dbReference type="SUPFAM" id="SSF54695">
    <property type="entry name" value="POZ domain"/>
    <property type="match status" value="1"/>
</dbReference>
<evidence type="ECO:0000256" key="1">
    <source>
        <dbReference type="SAM" id="MobiDB-lite"/>
    </source>
</evidence>
<name>A0A1W0A8Q3_9STRA</name>
<dbReference type="EMBL" id="JNBS01000331">
    <property type="protein sequence ID" value="OQS06551.1"/>
    <property type="molecule type" value="Genomic_DNA"/>
</dbReference>
<evidence type="ECO:0000313" key="4">
    <source>
        <dbReference type="Proteomes" id="UP000243217"/>
    </source>
</evidence>
<dbReference type="AlphaFoldDB" id="A0A1W0A8Q3"/>
<dbReference type="Pfam" id="PF02214">
    <property type="entry name" value="BTB_2"/>
    <property type="match status" value="1"/>
</dbReference>
<sequence length="212" mass="24378">MGFVQTTEPLQKKKCPHKHRGYIVAGALFAWLSWSIQTNHQTPTIDRTEHPQEPQAVHNTAPPGTVKLNVGGTIFETTWATLLKCDDSLFHTLRDSNDDRNVFVDWSPIHTERVLMYLRSGYLNRHGLFWWEDDELTRTLSFLKIDAAKCPFTGALEEPKEYDFDNDGVPMTKKPYVCMYGAPGCEGYTLPEQYKPRRPAAKVNSKKNKYRN</sequence>
<evidence type="ECO:0000313" key="3">
    <source>
        <dbReference type="EMBL" id="OQS06551.1"/>
    </source>
</evidence>
<dbReference type="Gene3D" id="3.30.710.10">
    <property type="entry name" value="Potassium Channel Kv1.1, Chain A"/>
    <property type="match status" value="1"/>
</dbReference>
<evidence type="ECO:0000259" key="2">
    <source>
        <dbReference type="Pfam" id="PF02214"/>
    </source>
</evidence>
<proteinExistence type="predicted"/>
<dbReference type="InterPro" id="IPR011333">
    <property type="entry name" value="SKP1/BTB/POZ_sf"/>
</dbReference>
<protein>
    <recommendedName>
        <fullName evidence="2">Potassium channel tetramerisation-type BTB domain-containing protein</fullName>
    </recommendedName>
</protein>
<reference evidence="3 4" key="1">
    <citation type="journal article" date="2014" name="Genome Biol. Evol.">
        <title>The secreted proteins of Achlya hypogyna and Thraustotheca clavata identify the ancestral oomycete secretome and reveal gene acquisitions by horizontal gene transfer.</title>
        <authorList>
            <person name="Misner I."/>
            <person name="Blouin N."/>
            <person name="Leonard G."/>
            <person name="Richards T.A."/>
            <person name="Lane C.E."/>
        </authorList>
    </citation>
    <scope>NUCLEOTIDE SEQUENCE [LARGE SCALE GENOMIC DNA]</scope>
    <source>
        <strain evidence="3 4">ATCC 34112</strain>
    </source>
</reference>
<dbReference type="OrthoDB" id="66888at2759"/>